<evidence type="ECO:0000259" key="10">
    <source>
        <dbReference type="Pfam" id="PF02397"/>
    </source>
</evidence>
<dbReference type="Proteomes" id="UP000236743">
    <property type="component" value="Unassembled WGS sequence"/>
</dbReference>
<evidence type="ECO:0000256" key="6">
    <source>
        <dbReference type="ARBA" id="ARBA00022989"/>
    </source>
</evidence>
<evidence type="ECO:0000256" key="7">
    <source>
        <dbReference type="ARBA" id="ARBA00023136"/>
    </source>
</evidence>
<evidence type="ECO:0000313" key="12">
    <source>
        <dbReference type="Proteomes" id="UP000236743"/>
    </source>
</evidence>
<dbReference type="GO" id="GO:0005886">
    <property type="term" value="C:plasma membrane"/>
    <property type="evidence" value="ECO:0007669"/>
    <property type="project" value="UniProtKB-SubCell"/>
</dbReference>
<evidence type="ECO:0000256" key="3">
    <source>
        <dbReference type="ARBA" id="ARBA00022475"/>
    </source>
</evidence>
<dbReference type="Pfam" id="PF02397">
    <property type="entry name" value="Bac_transf"/>
    <property type="match status" value="1"/>
</dbReference>
<evidence type="ECO:0000256" key="2">
    <source>
        <dbReference type="ARBA" id="ARBA00006464"/>
    </source>
</evidence>
<protein>
    <submittedName>
        <fullName evidence="11">Sugar transferase involved in LPS biosynthesis (Colanic, teichoic acid)</fullName>
    </submittedName>
</protein>
<organism evidence="11 12">
    <name type="scientific">Bosea lathyri</name>
    <dbReference type="NCBI Taxonomy" id="1036778"/>
    <lineage>
        <taxon>Bacteria</taxon>
        <taxon>Pseudomonadati</taxon>
        <taxon>Pseudomonadota</taxon>
        <taxon>Alphaproteobacteria</taxon>
        <taxon>Hyphomicrobiales</taxon>
        <taxon>Boseaceae</taxon>
        <taxon>Bosea</taxon>
    </lineage>
</organism>
<keyword evidence="3" id="KW-1003">Cell membrane</keyword>
<dbReference type="EMBL" id="FNUY01000004">
    <property type="protein sequence ID" value="SEG26739.1"/>
    <property type="molecule type" value="Genomic_DNA"/>
</dbReference>
<dbReference type="RefSeq" id="WP_244595551.1">
    <property type="nucleotide sequence ID" value="NZ_FNUY01000004.1"/>
</dbReference>
<dbReference type="PANTHER" id="PTHR30576">
    <property type="entry name" value="COLANIC BIOSYNTHESIS UDP-GLUCOSE LIPID CARRIER TRANSFERASE"/>
    <property type="match status" value="1"/>
</dbReference>
<keyword evidence="6 9" id="KW-1133">Transmembrane helix</keyword>
<evidence type="ECO:0000256" key="5">
    <source>
        <dbReference type="ARBA" id="ARBA00022692"/>
    </source>
</evidence>
<keyword evidence="8" id="KW-0270">Exopolysaccharide synthesis</keyword>
<feature type="transmembrane region" description="Helical" evidence="9">
    <location>
        <begin position="38"/>
        <end position="59"/>
    </location>
</feature>
<keyword evidence="5 9" id="KW-0812">Transmembrane</keyword>
<keyword evidence="12" id="KW-1185">Reference proteome</keyword>
<comment type="subcellular location">
    <subcellularLocation>
        <location evidence="1">Cell membrane</location>
    </subcellularLocation>
</comment>
<keyword evidence="4 11" id="KW-0808">Transferase</keyword>
<evidence type="ECO:0000256" key="8">
    <source>
        <dbReference type="ARBA" id="ARBA00023169"/>
    </source>
</evidence>
<evidence type="ECO:0000256" key="1">
    <source>
        <dbReference type="ARBA" id="ARBA00004236"/>
    </source>
</evidence>
<dbReference type="GO" id="GO:0000271">
    <property type="term" value="P:polysaccharide biosynthetic process"/>
    <property type="evidence" value="ECO:0007669"/>
    <property type="project" value="UniProtKB-KW"/>
</dbReference>
<comment type="similarity">
    <text evidence="2">Belongs to the bacterial sugar transferase family.</text>
</comment>
<dbReference type="GO" id="GO:0016780">
    <property type="term" value="F:phosphotransferase activity, for other substituted phosphate groups"/>
    <property type="evidence" value="ECO:0007669"/>
    <property type="project" value="TreeGrafter"/>
</dbReference>
<gene>
    <name evidence="11" type="ORF">SAMN04488115_10460</name>
</gene>
<evidence type="ECO:0000256" key="4">
    <source>
        <dbReference type="ARBA" id="ARBA00022679"/>
    </source>
</evidence>
<accession>A0A1H5YRE3</accession>
<dbReference type="InterPro" id="IPR003362">
    <property type="entry name" value="Bact_transf"/>
</dbReference>
<sequence length="230" mass="25461">MAKMVMSPDFALRSSSDERSTSSSGKVFKYAIKQIFDLAASATALFLLAPLLVGIALLVRGRDGGPAFFRQTRIGKDGRPFKCLKFRSMVLDADGALQDHLARDPVAMREWQDNQKLTVDPRITPIGAVLRKTSLDELPQLINILKGEMSFVGPRPIVPDEIHRYGETFSHCFSVVPGLTGLWQVSGRSDCSYARRVALDSRYASDWTLLGDVEILLRTVPAVLQQHGSR</sequence>
<keyword evidence="7 9" id="KW-0472">Membrane</keyword>
<name>A0A1H5YRE3_9HYPH</name>
<evidence type="ECO:0000313" key="11">
    <source>
        <dbReference type="EMBL" id="SEG26739.1"/>
    </source>
</evidence>
<dbReference type="PANTHER" id="PTHR30576:SF4">
    <property type="entry name" value="UNDECAPRENYL-PHOSPHATE GALACTOSE PHOSPHOTRANSFERASE"/>
    <property type="match status" value="1"/>
</dbReference>
<dbReference type="AlphaFoldDB" id="A0A1H5YRE3"/>
<reference evidence="11 12" key="1">
    <citation type="submission" date="2016-10" db="EMBL/GenBank/DDBJ databases">
        <authorList>
            <person name="de Groot N.N."/>
        </authorList>
    </citation>
    <scope>NUCLEOTIDE SEQUENCE [LARGE SCALE GENOMIC DNA]</scope>
    <source>
        <strain evidence="11 12">DSM 26656</strain>
    </source>
</reference>
<evidence type="ECO:0000256" key="9">
    <source>
        <dbReference type="SAM" id="Phobius"/>
    </source>
</evidence>
<feature type="domain" description="Bacterial sugar transferase" evidence="10">
    <location>
        <begin position="33"/>
        <end position="224"/>
    </location>
</feature>
<proteinExistence type="inferred from homology"/>